<dbReference type="SMART" id="SM00317">
    <property type="entry name" value="SET"/>
    <property type="match status" value="1"/>
</dbReference>
<dbReference type="Proteomes" id="UP000240883">
    <property type="component" value="Unassembled WGS sequence"/>
</dbReference>
<feature type="region of interest" description="Disordered" evidence="1">
    <location>
        <begin position="1"/>
        <end position="45"/>
    </location>
</feature>
<dbReference type="PROSITE" id="PS50280">
    <property type="entry name" value="SET"/>
    <property type="match status" value="1"/>
</dbReference>
<dbReference type="OrthoDB" id="265717at2759"/>
<feature type="compositionally biased region" description="Low complexity" evidence="1">
    <location>
        <begin position="8"/>
        <end position="27"/>
    </location>
</feature>
<dbReference type="Gene3D" id="2.170.270.10">
    <property type="entry name" value="SET domain"/>
    <property type="match status" value="1"/>
</dbReference>
<protein>
    <submittedName>
        <fullName evidence="3">SET domain-containing protein</fullName>
    </submittedName>
</protein>
<sequence>MSIEHVDTNGTSNGTNHNGQHHSNGSTQERSNGDAQSGLANGDANKAEDARHLIEVRDTPDAGLGVFALGRIPRGTRILCEPLLLALNGGEDPREILNVFSKLCSADKARYMQLHPFAPPVRKDKVRQYMKKKWDQLDDWERKVIGIYDANSFEVGVFHLPSRINHSCIPNVHYEFNPEIERGTFHAVSDIEAGAELLISYINGGNRTKAWRQPKLDQWGFVCQCAACGDDEEGKKREARRKEMYDLDQKLAVQSAYGTQMTPMQALKTATKLASLQIAEGIANRELRVSYHDAARYSLEIKNAKMALLWAEKERDHERICLGEDHPVFKAVSARVGLLKDIAEGRVQFDKSFLEYFE</sequence>
<dbReference type="InterPro" id="IPR046341">
    <property type="entry name" value="SET_dom_sf"/>
</dbReference>
<reference evidence="3 4" key="1">
    <citation type="journal article" date="2018" name="Front. Microbiol.">
        <title>Genome-Wide Analysis of Corynespora cassiicola Leaf Fall Disease Putative Effectors.</title>
        <authorList>
            <person name="Lopez D."/>
            <person name="Ribeiro S."/>
            <person name="Label P."/>
            <person name="Fumanal B."/>
            <person name="Venisse J.S."/>
            <person name="Kohler A."/>
            <person name="de Oliveira R.R."/>
            <person name="Labutti K."/>
            <person name="Lipzen A."/>
            <person name="Lail K."/>
            <person name="Bauer D."/>
            <person name="Ohm R.A."/>
            <person name="Barry K.W."/>
            <person name="Spatafora J."/>
            <person name="Grigoriev I.V."/>
            <person name="Martin F.M."/>
            <person name="Pujade-Renaud V."/>
        </authorList>
    </citation>
    <scope>NUCLEOTIDE SEQUENCE [LARGE SCALE GENOMIC DNA]</scope>
    <source>
        <strain evidence="3 4">Philippines</strain>
    </source>
</reference>
<dbReference type="InterPro" id="IPR053185">
    <property type="entry name" value="SET_domain_protein"/>
</dbReference>
<dbReference type="PANTHER" id="PTHR47332:SF2">
    <property type="entry name" value="SET-6"/>
    <property type="match status" value="1"/>
</dbReference>
<proteinExistence type="predicted"/>
<evidence type="ECO:0000256" key="1">
    <source>
        <dbReference type="SAM" id="MobiDB-lite"/>
    </source>
</evidence>
<feature type="domain" description="SET" evidence="2">
    <location>
        <begin position="52"/>
        <end position="202"/>
    </location>
</feature>
<evidence type="ECO:0000259" key="2">
    <source>
        <dbReference type="PROSITE" id="PS50280"/>
    </source>
</evidence>
<name>A0A2T2NRY5_CORCC</name>
<gene>
    <name evidence="3" type="ORF">BS50DRAFT_633821</name>
</gene>
<dbReference type="Pfam" id="PF00856">
    <property type="entry name" value="SET"/>
    <property type="match status" value="1"/>
</dbReference>
<feature type="compositionally biased region" description="Polar residues" evidence="1">
    <location>
        <begin position="28"/>
        <end position="39"/>
    </location>
</feature>
<accession>A0A2T2NRY5</accession>
<organism evidence="3 4">
    <name type="scientific">Corynespora cassiicola Philippines</name>
    <dbReference type="NCBI Taxonomy" id="1448308"/>
    <lineage>
        <taxon>Eukaryota</taxon>
        <taxon>Fungi</taxon>
        <taxon>Dikarya</taxon>
        <taxon>Ascomycota</taxon>
        <taxon>Pezizomycotina</taxon>
        <taxon>Dothideomycetes</taxon>
        <taxon>Pleosporomycetidae</taxon>
        <taxon>Pleosporales</taxon>
        <taxon>Corynesporascaceae</taxon>
        <taxon>Corynespora</taxon>
    </lineage>
</organism>
<dbReference type="AlphaFoldDB" id="A0A2T2NRY5"/>
<evidence type="ECO:0000313" key="3">
    <source>
        <dbReference type="EMBL" id="PSN68205.1"/>
    </source>
</evidence>
<dbReference type="PANTHER" id="PTHR47332">
    <property type="entry name" value="SET DOMAIN-CONTAINING PROTEIN 5"/>
    <property type="match status" value="1"/>
</dbReference>
<dbReference type="CDD" id="cd20071">
    <property type="entry name" value="SET_SMYD"/>
    <property type="match status" value="1"/>
</dbReference>
<evidence type="ECO:0000313" key="4">
    <source>
        <dbReference type="Proteomes" id="UP000240883"/>
    </source>
</evidence>
<keyword evidence="4" id="KW-1185">Reference proteome</keyword>
<dbReference type="InterPro" id="IPR001214">
    <property type="entry name" value="SET_dom"/>
</dbReference>
<dbReference type="SUPFAM" id="SSF82199">
    <property type="entry name" value="SET domain"/>
    <property type="match status" value="1"/>
</dbReference>
<dbReference type="EMBL" id="KZ678134">
    <property type="protein sequence ID" value="PSN68205.1"/>
    <property type="molecule type" value="Genomic_DNA"/>
</dbReference>
<dbReference type="STRING" id="1448308.A0A2T2NRY5"/>